<proteinExistence type="inferred from homology"/>
<dbReference type="Pfam" id="PF00701">
    <property type="entry name" value="DHDPS"/>
    <property type="match status" value="1"/>
</dbReference>
<evidence type="ECO:0000256" key="4">
    <source>
        <dbReference type="ARBA" id="ARBA00023277"/>
    </source>
</evidence>
<dbReference type="PRINTS" id="PR00146">
    <property type="entry name" value="DHPICSNTHASE"/>
</dbReference>
<accession>A0A9D1NLV3</accession>
<dbReference type="PANTHER" id="PTHR12128:SF21">
    <property type="entry name" value="N-ACETYLNEURAMINATE LYASE"/>
    <property type="match status" value="1"/>
</dbReference>
<dbReference type="Proteomes" id="UP000886812">
    <property type="component" value="Unassembled WGS sequence"/>
</dbReference>
<gene>
    <name evidence="8" type="ORF">IAC75_07120</name>
</gene>
<feature type="binding site" evidence="7">
    <location>
        <position position="209"/>
    </location>
    <ligand>
        <name>pyruvate</name>
        <dbReference type="ChEBI" id="CHEBI:15361"/>
    </ligand>
</feature>
<comment type="subcellular location">
    <subcellularLocation>
        <location evidence="1">Cytoplasm</location>
    </subcellularLocation>
</comment>
<feature type="binding site" evidence="7">
    <location>
        <position position="48"/>
    </location>
    <ligand>
        <name>pyruvate</name>
        <dbReference type="ChEBI" id="CHEBI:15361"/>
    </ligand>
</feature>
<feature type="active site" description="Proton donor/acceptor" evidence="6">
    <location>
        <position position="138"/>
    </location>
</feature>
<comment type="similarity">
    <text evidence="5">Belongs to the DapA family.</text>
</comment>
<keyword evidence="4" id="KW-0119">Carbohydrate metabolism</keyword>
<comment type="caution">
    <text evidence="8">The sequence shown here is derived from an EMBL/GenBank/DDBJ whole genome shotgun (WGS) entry which is preliminary data.</text>
</comment>
<evidence type="ECO:0000256" key="7">
    <source>
        <dbReference type="PIRSR" id="PIRSR001365-2"/>
    </source>
</evidence>
<evidence type="ECO:0000313" key="8">
    <source>
        <dbReference type="EMBL" id="HIV04897.1"/>
    </source>
</evidence>
<dbReference type="GO" id="GO:0005737">
    <property type="term" value="C:cytoplasm"/>
    <property type="evidence" value="ECO:0007669"/>
    <property type="project" value="UniProtKB-SubCell"/>
</dbReference>
<dbReference type="EMBL" id="DVOG01000188">
    <property type="protein sequence ID" value="HIV04897.1"/>
    <property type="molecule type" value="Genomic_DNA"/>
</dbReference>
<evidence type="ECO:0000256" key="3">
    <source>
        <dbReference type="ARBA" id="ARBA00023239"/>
    </source>
</evidence>
<sequence length="296" mass="31697">MAKKLQGLIAAPHTPFNADGSVNLEMIPKQIDLLVKQGVIGAYICGTTGEGICCSVAERKAVMKAWADYGKGKLFIIAHVGALSVADARELAACAQELGLDATSIVPPNFFRPGSIDSLISYINSVLVAAPNLPFYYYHTSMSGVNFDMEQFLLKADGKIPQLAGIKFNYPDLYMFQRCRRACGGKYDITWGIDEWFAGALACGAESAIGSTYNYSAPLYYAIWDAYKKADADGVAAGMAKVCKIVDILVQYGGVSGGKAMMAYHGLDMGGVRPPLDNLSAEAKADCVKRLAEILA</sequence>
<dbReference type="SUPFAM" id="SSF51569">
    <property type="entry name" value="Aldolase"/>
    <property type="match status" value="1"/>
</dbReference>
<evidence type="ECO:0000313" key="9">
    <source>
        <dbReference type="Proteomes" id="UP000886812"/>
    </source>
</evidence>
<organism evidence="8 9">
    <name type="scientific">Candidatus Spyradosoma merdigallinarum</name>
    <dbReference type="NCBI Taxonomy" id="2840950"/>
    <lineage>
        <taxon>Bacteria</taxon>
        <taxon>Pseudomonadati</taxon>
        <taxon>Verrucomicrobiota</taxon>
        <taxon>Opitutia</taxon>
        <taxon>Opitutia incertae sedis</taxon>
        <taxon>Candidatus Spyradosoma</taxon>
    </lineage>
</organism>
<dbReference type="SMART" id="SM01130">
    <property type="entry name" value="DHDPS"/>
    <property type="match status" value="1"/>
</dbReference>
<reference evidence="8" key="2">
    <citation type="journal article" date="2021" name="PeerJ">
        <title>Extensive microbial diversity within the chicken gut microbiome revealed by metagenomics and culture.</title>
        <authorList>
            <person name="Gilroy R."/>
            <person name="Ravi A."/>
            <person name="Getino M."/>
            <person name="Pursley I."/>
            <person name="Horton D.L."/>
            <person name="Alikhan N.F."/>
            <person name="Baker D."/>
            <person name="Gharbi K."/>
            <person name="Hall N."/>
            <person name="Watson M."/>
            <person name="Adriaenssens E.M."/>
            <person name="Foster-Nyarko E."/>
            <person name="Jarju S."/>
            <person name="Secka A."/>
            <person name="Antonio M."/>
            <person name="Oren A."/>
            <person name="Chaudhuri R.R."/>
            <person name="La Ragione R."/>
            <person name="Hildebrand F."/>
            <person name="Pallen M.J."/>
        </authorList>
    </citation>
    <scope>NUCLEOTIDE SEQUENCE</scope>
    <source>
        <strain evidence="8">10669</strain>
    </source>
</reference>
<dbReference type="GO" id="GO:0016829">
    <property type="term" value="F:lyase activity"/>
    <property type="evidence" value="ECO:0007669"/>
    <property type="project" value="UniProtKB-KW"/>
</dbReference>
<dbReference type="Gene3D" id="3.20.20.70">
    <property type="entry name" value="Aldolase class I"/>
    <property type="match status" value="1"/>
</dbReference>
<reference evidence="8" key="1">
    <citation type="submission" date="2020-10" db="EMBL/GenBank/DDBJ databases">
        <authorList>
            <person name="Gilroy R."/>
        </authorList>
    </citation>
    <scope>NUCLEOTIDE SEQUENCE</scope>
    <source>
        <strain evidence="8">10669</strain>
    </source>
</reference>
<evidence type="ECO:0000256" key="2">
    <source>
        <dbReference type="ARBA" id="ARBA00022490"/>
    </source>
</evidence>
<evidence type="ECO:0000256" key="1">
    <source>
        <dbReference type="ARBA" id="ARBA00004496"/>
    </source>
</evidence>
<dbReference type="PIRSF" id="PIRSF001365">
    <property type="entry name" value="DHDPS"/>
    <property type="match status" value="1"/>
</dbReference>
<name>A0A9D1NLV3_9BACT</name>
<dbReference type="PANTHER" id="PTHR12128">
    <property type="entry name" value="DIHYDRODIPICOLINATE SYNTHASE"/>
    <property type="match status" value="1"/>
</dbReference>
<keyword evidence="3 5" id="KW-0456">Lyase</keyword>
<evidence type="ECO:0000256" key="6">
    <source>
        <dbReference type="PIRSR" id="PIRSR001365-1"/>
    </source>
</evidence>
<feature type="active site" description="Schiff-base intermediate with substrate" evidence="6">
    <location>
        <position position="167"/>
    </location>
</feature>
<evidence type="ECO:0000256" key="5">
    <source>
        <dbReference type="PIRNR" id="PIRNR001365"/>
    </source>
</evidence>
<keyword evidence="2" id="KW-0963">Cytoplasm</keyword>
<dbReference type="InterPro" id="IPR013785">
    <property type="entry name" value="Aldolase_TIM"/>
</dbReference>
<protein>
    <submittedName>
        <fullName evidence="8">Dihydrodipicolinate synthase family protein</fullName>
    </submittedName>
</protein>
<dbReference type="AlphaFoldDB" id="A0A9D1NLV3"/>
<dbReference type="InterPro" id="IPR002220">
    <property type="entry name" value="DapA-like"/>
</dbReference>